<dbReference type="Proteomes" id="UP000324065">
    <property type="component" value="Unassembled WGS sequence"/>
</dbReference>
<evidence type="ECO:0000313" key="2">
    <source>
        <dbReference type="EMBL" id="KAA5606983.1"/>
    </source>
</evidence>
<feature type="transmembrane region" description="Helical" evidence="1">
    <location>
        <begin position="21"/>
        <end position="42"/>
    </location>
</feature>
<keyword evidence="1" id="KW-1133">Transmembrane helix</keyword>
<gene>
    <name evidence="2" type="ORF">F1188_03485</name>
</gene>
<dbReference type="InterPro" id="IPR018723">
    <property type="entry name" value="DUF2254_membrane"/>
</dbReference>
<sequence length="436" mass="47649">MAVRLLKSSLLYSLRRLFRGFLVLPGLLAFGGVLLALGGVWLDRLAPTADIFQALDFMRIQAEGARTVLATIAGAMMTVISLVYSITLVVFTLAAGNIAPRLLETFADNRSNQVTLGLLGATFLYSLFVLYIVGQDEVPRLTVALAIVLAAVSFFAVLYFVNDVARRVMVDNEIGRTQRSLRAAIDSLLAAEPRADPEEQDTKPSGDGRPVLSAQSGYVIAVNGERLLDLATRHEGFIEVIACPGRFVIEGEPLARVYGAAFDDADATIREAVVLHDARSPSGDIRFTVHLNIEIALRALSPGINDAYTAISAIDHTSASLARLLQRGAPSSLMRDSDETARVWLDVISMKDILGAALHPLRRASAGNMLVTLRLVEAINRMARVCRARHAPLLQRHLRLIADDARREVKNRDDRQELAEAIRTARTTLARHWGND</sequence>
<feature type="transmembrane region" description="Helical" evidence="1">
    <location>
        <begin position="68"/>
        <end position="93"/>
    </location>
</feature>
<feature type="transmembrane region" description="Helical" evidence="1">
    <location>
        <begin position="114"/>
        <end position="134"/>
    </location>
</feature>
<dbReference type="RefSeq" id="WP_150060993.1">
    <property type="nucleotide sequence ID" value="NZ_JACHII010000003.1"/>
</dbReference>
<evidence type="ECO:0000313" key="3">
    <source>
        <dbReference type="Proteomes" id="UP000324065"/>
    </source>
</evidence>
<dbReference type="AlphaFoldDB" id="A0A5M6IFI3"/>
<comment type="caution">
    <text evidence="2">The sequence shown here is derived from an EMBL/GenBank/DDBJ whole genome shotgun (WGS) entry which is preliminary data.</text>
</comment>
<protein>
    <submittedName>
        <fullName evidence="2">DUF2254 domain-containing protein</fullName>
    </submittedName>
</protein>
<feature type="transmembrane region" description="Helical" evidence="1">
    <location>
        <begin position="140"/>
        <end position="161"/>
    </location>
</feature>
<reference evidence="2 3" key="1">
    <citation type="submission" date="2019-09" db="EMBL/GenBank/DDBJ databases">
        <title>Genome sequence of Roseospira marina, one of the more divergent members of the non-sulfur purple photosynthetic bacterial family, the Rhodospirillaceae.</title>
        <authorList>
            <person name="Meyer T."/>
            <person name="Kyndt J."/>
        </authorList>
    </citation>
    <scope>NUCLEOTIDE SEQUENCE [LARGE SCALE GENOMIC DNA]</scope>
    <source>
        <strain evidence="2 3">DSM 15113</strain>
    </source>
</reference>
<accession>A0A5M6IFI3</accession>
<keyword evidence="3" id="KW-1185">Reference proteome</keyword>
<dbReference type="EMBL" id="VWPJ01000002">
    <property type="protein sequence ID" value="KAA5606983.1"/>
    <property type="molecule type" value="Genomic_DNA"/>
</dbReference>
<proteinExistence type="predicted"/>
<organism evidence="2 3">
    <name type="scientific">Roseospira marina</name>
    <dbReference type="NCBI Taxonomy" id="140057"/>
    <lineage>
        <taxon>Bacteria</taxon>
        <taxon>Pseudomonadati</taxon>
        <taxon>Pseudomonadota</taxon>
        <taxon>Alphaproteobacteria</taxon>
        <taxon>Rhodospirillales</taxon>
        <taxon>Rhodospirillaceae</taxon>
        <taxon>Roseospira</taxon>
    </lineage>
</organism>
<keyword evidence="1" id="KW-0812">Transmembrane</keyword>
<name>A0A5M6IFI3_9PROT</name>
<dbReference type="Pfam" id="PF10011">
    <property type="entry name" value="DUF2254"/>
    <property type="match status" value="1"/>
</dbReference>
<keyword evidence="1" id="KW-0472">Membrane</keyword>
<dbReference type="OrthoDB" id="2955631at2"/>
<evidence type="ECO:0000256" key="1">
    <source>
        <dbReference type="SAM" id="Phobius"/>
    </source>
</evidence>